<sequence length="116" mass="13636">MKAKEETHCELVTVEEVQTTTSWEEEEEFRDYLSQTPMIEVNKERFDPRGDIKELEALLYGKQGVSGNEKGNEEHVKENGEKQERKSIQENKCVSEYIDQNLEEFTQWRFQAISSS</sequence>
<reference evidence="1 2" key="2">
    <citation type="journal article" date="2022" name="Mol. Ecol. Resour.">
        <title>The genomes of chicory, endive, great burdock and yacon provide insights into Asteraceae paleo-polyploidization history and plant inulin production.</title>
        <authorList>
            <person name="Fan W."/>
            <person name="Wang S."/>
            <person name="Wang H."/>
            <person name="Wang A."/>
            <person name="Jiang F."/>
            <person name="Liu H."/>
            <person name="Zhao H."/>
            <person name="Xu D."/>
            <person name="Zhang Y."/>
        </authorList>
    </citation>
    <scope>NUCLEOTIDE SEQUENCE [LARGE SCALE GENOMIC DNA]</scope>
    <source>
        <strain evidence="2">cv. Yunnan</strain>
        <tissue evidence="1">Leaves</tissue>
    </source>
</reference>
<name>A0ACB9E8R3_9ASTR</name>
<evidence type="ECO:0000313" key="2">
    <source>
        <dbReference type="Proteomes" id="UP001056120"/>
    </source>
</evidence>
<protein>
    <submittedName>
        <fullName evidence="1">Uncharacterized protein</fullName>
    </submittedName>
</protein>
<organism evidence="1 2">
    <name type="scientific">Smallanthus sonchifolius</name>
    <dbReference type="NCBI Taxonomy" id="185202"/>
    <lineage>
        <taxon>Eukaryota</taxon>
        <taxon>Viridiplantae</taxon>
        <taxon>Streptophyta</taxon>
        <taxon>Embryophyta</taxon>
        <taxon>Tracheophyta</taxon>
        <taxon>Spermatophyta</taxon>
        <taxon>Magnoliopsida</taxon>
        <taxon>eudicotyledons</taxon>
        <taxon>Gunneridae</taxon>
        <taxon>Pentapetalae</taxon>
        <taxon>asterids</taxon>
        <taxon>campanulids</taxon>
        <taxon>Asterales</taxon>
        <taxon>Asteraceae</taxon>
        <taxon>Asteroideae</taxon>
        <taxon>Heliantheae alliance</taxon>
        <taxon>Millerieae</taxon>
        <taxon>Smallanthus</taxon>
    </lineage>
</organism>
<gene>
    <name evidence="1" type="ORF">L1987_55018</name>
</gene>
<evidence type="ECO:0000313" key="1">
    <source>
        <dbReference type="EMBL" id="KAI3755222.1"/>
    </source>
</evidence>
<dbReference type="EMBL" id="CM042035">
    <property type="protein sequence ID" value="KAI3755222.1"/>
    <property type="molecule type" value="Genomic_DNA"/>
</dbReference>
<dbReference type="Proteomes" id="UP001056120">
    <property type="component" value="Linkage Group LG18"/>
</dbReference>
<proteinExistence type="predicted"/>
<comment type="caution">
    <text evidence="1">The sequence shown here is derived from an EMBL/GenBank/DDBJ whole genome shotgun (WGS) entry which is preliminary data.</text>
</comment>
<reference evidence="2" key="1">
    <citation type="journal article" date="2022" name="Mol. Ecol. Resour.">
        <title>The genomes of chicory, endive, great burdock and yacon provide insights into Asteraceae palaeo-polyploidization history and plant inulin production.</title>
        <authorList>
            <person name="Fan W."/>
            <person name="Wang S."/>
            <person name="Wang H."/>
            <person name="Wang A."/>
            <person name="Jiang F."/>
            <person name="Liu H."/>
            <person name="Zhao H."/>
            <person name="Xu D."/>
            <person name="Zhang Y."/>
        </authorList>
    </citation>
    <scope>NUCLEOTIDE SEQUENCE [LARGE SCALE GENOMIC DNA]</scope>
    <source>
        <strain evidence="2">cv. Yunnan</strain>
    </source>
</reference>
<keyword evidence="2" id="KW-1185">Reference proteome</keyword>
<accession>A0ACB9E8R3</accession>